<dbReference type="AlphaFoldDB" id="A0A2K2CV88"/>
<evidence type="ECO:0000313" key="2">
    <source>
        <dbReference type="EMBL" id="PNT65935.1"/>
    </source>
</evidence>
<reference evidence="2" key="2">
    <citation type="submission" date="2017-06" db="EMBL/GenBank/DDBJ databases">
        <title>WGS assembly of Brachypodium distachyon.</title>
        <authorList>
            <consortium name="The International Brachypodium Initiative"/>
            <person name="Lucas S."/>
            <person name="Harmon-Smith M."/>
            <person name="Lail K."/>
            <person name="Tice H."/>
            <person name="Grimwood J."/>
            <person name="Bruce D."/>
            <person name="Barry K."/>
            <person name="Shu S."/>
            <person name="Lindquist E."/>
            <person name="Wang M."/>
            <person name="Pitluck S."/>
            <person name="Vogel J.P."/>
            <person name="Garvin D.F."/>
            <person name="Mockler T.C."/>
            <person name="Schmutz J."/>
            <person name="Rokhsar D."/>
            <person name="Bevan M.W."/>
        </authorList>
    </citation>
    <scope>NUCLEOTIDE SEQUENCE</scope>
    <source>
        <strain evidence="2">Bd21</strain>
    </source>
</reference>
<dbReference type="EnsemblPlants" id="PNT65935">
    <property type="protein sequence ID" value="PNT65935"/>
    <property type="gene ID" value="BRADI_3g04617v3"/>
</dbReference>
<reference evidence="2 3" key="1">
    <citation type="journal article" date="2010" name="Nature">
        <title>Genome sequencing and analysis of the model grass Brachypodium distachyon.</title>
        <authorList>
            <consortium name="International Brachypodium Initiative"/>
        </authorList>
    </citation>
    <scope>NUCLEOTIDE SEQUENCE [LARGE SCALE GENOMIC DNA]</scope>
    <source>
        <strain evidence="2 3">Bd21</strain>
    </source>
</reference>
<evidence type="ECO:0008006" key="5">
    <source>
        <dbReference type="Google" id="ProtNLM"/>
    </source>
</evidence>
<feature type="signal peptide" evidence="1">
    <location>
        <begin position="1"/>
        <end position="17"/>
    </location>
</feature>
<dbReference type="InParanoid" id="A0A2K2CV88"/>
<name>A0A2K2CV88_BRADI</name>
<dbReference type="EMBL" id="CM000882">
    <property type="protein sequence ID" value="PNT65935.1"/>
    <property type="molecule type" value="Genomic_DNA"/>
</dbReference>
<dbReference type="Proteomes" id="UP000008810">
    <property type="component" value="Chromosome 3"/>
</dbReference>
<gene>
    <name evidence="2" type="ORF">BRADI_3g04617v3</name>
</gene>
<protein>
    <recommendedName>
        <fullName evidence="5">Secreted protein</fullName>
    </recommendedName>
</protein>
<sequence length="71" mass="7904">MILWSFTTSDMWSSVVSHLMAFSSLAWPAACAVAASSTSSLGKCCMWLWPWYRGGLTMKLHMSECVVTNDH</sequence>
<keyword evidence="1" id="KW-0732">Signal</keyword>
<accession>A0A2K2CV88</accession>
<evidence type="ECO:0000313" key="4">
    <source>
        <dbReference type="Proteomes" id="UP000008810"/>
    </source>
</evidence>
<evidence type="ECO:0000256" key="1">
    <source>
        <dbReference type="SAM" id="SignalP"/>
    </source>
</evidence>
<organism evidence="2">
    <name type="scientific">Brachypodium distachyon</name>
    <name type="common">Purple false brome</name>
    <name type="synonym">Trachynia distachya</name>
    <dbReference type="NCBI Taxonomy" id="15368"/>
    <lineage>
        <taxon>Eukaryota</taxon>
        <taxon>Viridiplantae</taxon>
        <taxon>Streptophyta</taxon>
        <taxon>Embryophyta</taxon>
        <taxon>Tracheophyta</taxon>
        <taxon>Spermatophyta</taxon>
        <taxon>Magnoliopsida</taxon>
        <taxon>Liliopsida</taxon>
        <taxon>Poales</taxon>
        <taxon>Poaceae</taxon>
        <taxon>BOP clade</taxon>
        <taxon>Pooideae</taxon>
        <taxon>Stipodae</taxon>
        <taxon>Brachypodieae</taxon>
        <taxon>Brachypodium</taxon>
    </lineage>
</organism>
<keyword evidence="4" id="KW-1185">Reference proteome</keyword>
<feature type="chain" id="PRO_5036043301" description="Secreted protein" evidence="1">
    <location>
        <begin position="18"/>
        <end position="71"/>
    </location>
</feature>
<dbReference type="Gramene" id="PNT65935">
    <property type="protein sequence ID" value="PNT65935"/>
    <property type="gene ID" value="BRADI_3g04617v3"/>
</dbReference>
<evidence type="ECO:0000313" key="3">
    <source>
        <dbReference type="EnsemblPlants" id="PNT65935"/>
    </source>
</evidence>
<reference evidence="3" key="3">
    <citation type="submission" date="2018-08" db="UniProtKB">
        <authorList>
            <consortium name="EnsemblPlants"/>
        </authorList>
    </citation>
    <scope>IDENTIFICATION</scope>
    <source>
        <strain evidence="3">cv. Bd21</strain>
    </source>
</reference>
<proteinExistence type="predicted"/>